<proteinExistence type="predicted"/>
<protein>
    <submittedName>
        <fullName evidence="1">Uncharacterized protein</fullName>
    </submittedName>
</protein>
<evidence type="ECO:0000313" key="2">
    <source>
        <dbReference type="Proteomes" id="UP000193144"/>
    </source>
</evidence>
<organism evidence="1 2">
    <name type="scientific">Clohesyomyces aquaticus</name>
    <dbReference type="NCBI Taxonomy" id="1231657"/>
    <lineage>
        <taxon>Eukaryota</taxon>
        <taxon>Fungi</taxon>
        <taxon>Dikarya</taxon>
        <taxon>Ascomycota</taxon>
        <taxon>Pezizomycotina</taxon>
        <taxon>Dothideomycetes</taxon>
        <taxon>Pleosporomycetidae</taxon>
        <taxon>Pleosporales</taxon>
        <taxon>Lindgomycetaceae</taxon>
        <taxon>Clohesyomyces</taxon>
    </lineage>
</organism>
<dbReference type="Proteomes" id="UP000193144">
    <property type="component" value="Unassembled WGS sequence"/>
</dbReference>
<keyword evidence="2" id="KW-1185">Reference proteome</keyword>
<accession>A0A1Y1YYU5</accession>
<comment type="caution">
    <text evidence="1">The sequence shown here is derived from an EMBL/GenBank/DDBJ whole genome shotgun (WGS) entry which is preliminary data.</text>
</comment>
<sequence length="186" mass="21448">MSSRFQTPRQLSRAQSGQRCYRPSIAKSAPGLRIVLSDVRLALCWHGHWNRPWWAHCRSAETKPPFVIIAKGLPHPRPSGRAVHSSRKRGLRLQRRGMWCFWAETQSESPRASEKCIDFNRGSMPRRCSRDGHILCRWICRVPNDGPTELMAPNAVSQVKAWARVAWAWERQLGPWEPDTIAPFKM</sequence>
<dbReference type="EMBL" id="MCFA01000149">
    <property type="protein sequence ID" value="ORY03210.1"/>
    <property type="molecule type" value="Genomic_DNA"/>
</dbReference>
<dbReference type="AlphaFoldDB" id="A0A1Y1YYU5"/>
<reference evidence="1 2" key="1">
    <citation type="submission" date="2016-07" db="EMBL/GenBank/DDBJ databases">
        <title>Pervasive Adenine N6-methylation of Active Genes in Fungi.</title>
        <authorList>
            <consortium name="DOE Joint Genome Institute"/>
            <person name="Mondo S.J."/>
            <person name="Dannebaum R.O."/>
            <person name="Kuo R.C."/>
            <person name="Labutti K."/>
            <person name="Haridas S."/>
            <person name="Kuo A."/>
            <person name="Salamov A."/>
            <person name="Ahrendt S.R."/>
            <person name="Lipzen A."/>
            <person name="Sullivan W."/>
            <person name="Andreopoulos W.B."/>
            <person name="Clum A."/>
            <person name="Lindquist E."/>
            <person name="Daum C."/>
            <person name="Ramamoorthy G.K."/>
            <person name="Gryganskyi A."/>
            <person name="Culley D."/>
            <person name="Magnuson J.K."/>
            <person name="James T.Y."/>
            <person name="O'Malley M.A."/>
            <person name="Stajich J.E."/>
            <person name="Spatafora J.W."/>
            <person name="Visel A."/>
            <person name="Grigoriev I.V."/>
        </authorList>
    </citation>
    <scope>NUCLEOTIDE SEQUENCE [LARGE SCALE GENOMIC DNA]</scope>
    <source>
        <strain evidence="1 2">CBS 115471</strain>
    </source>
</reference>
<name>A0A1Y1YYU5_9PLEO</name>
<evidence type="ECO:0000313" key="1">
    <source>
        <dbReference type="EMBL" id="ORY03210.1"/>
    </source>
</evidence>
<gene>
    <name evidence="1" type="ORF">BCR34DRAFT_591637</name>
</gene>